<comment type="similarity">
    <text evidence="1">Belongs to the transposase 8 family.</text>
</comment>
<dbReference type="GO" id="GO:0004803">
    <property type="term" value="F:transposase activity"/>
    <property type="evidence" value="ECO:0007669"/>
    <property type="project" value="InterPro"/>
</dbReference>
<gene>
    <name evidence="2" type="ORF">DXV75_13995</name>
</gene>
<dbReference type="GO" id="GO:0003677">
    <property type="term" value="F:DNA binding"/>
    <property type="evidence" value="ECO:0007669"/>
    <property type="project" value="InterPro"/>
</dbReference>
<organism evidence="2 3">
    <name type="scientific">Alteromonas aestuariivivens</name>
    <dbReference type="NCBI Taxonomy" id="1938339"/>
    <lineage>
        <taxon>Bacteria</taxon>
        <taxon>Pseudomonadati</taxon>
        <taxon>Pseudomonadota</taxon>
        <taxon>Gammaproteobacteria</taxon>
        <taxon>Alteromonadales</taxon>
        <taxon>Alteromonadaceae</taxon>
        <taxon>Alteromonas/Salinimonas group</taxon>
        <taxon>Alteromonas</taxon>
    </lineage>
</organism>
<dbReference type="GO" id="GO:0006313">
    <property type="term" value="P:DNA transposition"/>
    <property type="evidence" value="ECO:0007669"/>
    <property type="project" value="InterPro"/>
</dbReference>
<dbReference type="AlphaFoldDB" id="A0A3D8M3Q8"/>
<evidence type="ECO:0000313" key="2">
    <source>
        <dbReference type="EMBL" id="RDV24329.1"/>
    </source>
</evidence>
<dbReference type="PANTHER" id="PTHR33215">
    <property type="entry name" value="PROTEIN DISTAL ANTENNA"/>
    <property type="match status" value="1"/>
</dbReference>
<dbReference type="Proteomes" id="UP000256561">
    <property type="component" value="Unassembled WGS sequence"/>
</dbReference>
<reference evidence="3" key="1">
    <citation type="submission" date="2018-08" db="EMBL/GenBank/DDBJ databases">
        <authorList>
            <person name="Zhang J."/>
            <person name="Du Z.-J."/>
        </authorList>
    </citation>
    <scope>NUCLEOTIDE SEQUENCE [LARGE SCALE GENOMIC DNA]</scope>
    <source>
        <strain evidence="3">KCTC 52655</strain>
    </source>
</reference>
<name>A0A3D8M3Q8_9ALTE</name>
<keyword evidence="3" id="KW-1185">Reference proteome</keyword>
<feature type="non-terminal residue" evidence="2">
    <location>
        <position position="85"/>
    </location>
</feature>
<protein>
    <submittedName>
        <fullName evidence="2">Transposase</fullName>
    </submittedName>
</protein>
<dbReference type="InterPro" id="IPR002514">
    <property type="entry name" value="Transposase_8"/>
</dbReference>
<dbReference type="Gene3D" id="1.10.10.60">
    <property type="entry name" value="Homeodomain-like"/>
    <property type="match status" value="1"/>
</dbReference>
<accession>A0A3D8M3Q8</accession>
<dbReference type="OrthoDB" id="9810995at2"/>
<dbReference type="SUPFAM" id="SSF46689">
    <property type="entry name" value="Homeodomain-like"/>
    <property type="match status" value="1"/>
</dbReference>
<proteinExistence type="inferred from homology"/>
<sequence>MAKKKGSNFSPEFRLETAQLVVDQGYTNKEAAEAMGVGYSTLGKWVKQLREERAGKPPQAAPMTPEQREIRELKKQVERLELEKE</sequence>
<dbReference type="Pfam" id="PF01527">
    <property type="entry name" value="HTH_Tnp_1"/>
    <property type="match status" value="1"/>
</dbReference>
<dbReference type="PANTHER" id="PTHR33215:SF12">
    <property type="entry name" value="TRANSPOSASE INSN FOR INSERTION SEQUENCE ELEMENT IS911A-RELATED"/>
    <property type="match status" value="1"/>
</dbReference>
<evidence type="ECO:0000313" key="3">
    <source>
        <dbReference type="Proteomes" id="UP000256561"/>
    </source>
</evidence>
<comment type="caution">
    <text evidence="2">The sequence shown here is derived from an EMBL/GenBank/DDBJ whole genome shotgun (WGS) entry which is preliminary data.</text>
</comment>
<evidence type="ECO:0000256" key="1">
    <source>
        <dbReference type="ARBA" id="ARBA00009964"/>
    </source>
</evidence>
<dbReference type="RefSeq" id="WP_147291837.1">
    <property type="nucleotide sequence ID" value="NZ_QRHA01000011.1"/>
</dbReference>
<dbReference type="InterPro" id="IPR009057">
    <property type="entry name" value="Homeodomain-like_sf"/>
</dbReference>
<dbReference type="InterPro" id="IPR051839">
    <property type="entry name" value="RD_transcriptional_regulator"/>
</dbReference>
<dbReference type="EMBL" id="QRHA01000011">
    <property type="protein sequence ID" value="RDV24329.1"/>
    <property type="molecule type" value="Genomic_DNA"/>
</dbReference>